<dbReference type="Gene3D" id="3.30.70.1060">
    <property type="entry name" value="Dimeric alpha+beta barrel"/>
    <property type="match status" value="1"/>
</dbReference>
<dbReference type="InterPro" id="IPR051807">
    <property type="entry name" value="Sec-metab_biosynth-assoc"/>
</dbReference>
<dbReference type="PANTHER" id="PTHR33606:SF3">
    <property type="entry name" value="PROTEIN YCII"/>
    <property type="match status" value="1"/>
</dbReference>
<dbReference type="AlphaFoldDB" id="A0A1N7JI88"/>
<protein>
    <recommendedName>
        <fullName evidence="2">YCII-related domain-containing protein</fullName>
    </recommendedName>
</protein>
<dbReference type="InterPro" id="IPR005545">
    <property type="entry name" value="YCII"/>
</dbReference>
<dbReference type="SUPFAM" id="SSF54909">
    <property type="entry name" value="Dimeric alpha+beta barrel"/>
    <property type="match status" value="1"/>
</dbReference>
<dbReference type="STRING" id="80876.SAMN05421779_102295"/>
<organism evidence="3 4">
    <name type="scientific">Insolitispirillum peregrinum</name>
    <dbReference type="NCBI Taxonomy" id="80876"/>
    <lineage>
        <taxon>Bacteria</taxon>
        <taxon>Pseudomonadati</taxon>
        <taxon>Pseudomonadota</taxon>
        <taxon>Alphaproteobacteria</taxon>
        <taxon>Rhodospirillales</taxon>
        <taxon>Novispirillaceae</taxon>
        <taxon>Insolitispirillum</taxon>
    </lineage>
</organism>
<dbReference type="RefSeq" id="WP_076399180.1">
    <property type="nucleotide sequence ID" value="NZ_FTOA01000002.1"/>
</dbReference>
<evidence type="ECO:0000313" key="3">
    <source>
        <dbReference type="EMBL" id="SIS48971.1"/>
    </source>
</evidence>
<comment type="similarity">
    <text evidence="1">Belongs to the YciI family.</text>
</comment>
<dbReference type="EMBL" id="FTOA01000002">
    <property type="protein sequence ID" value="SIS48971.1"/>
    <property type="molecule type" value="Genomic_DNA"/>
</dbReference>
<sequence>MALFAVYNLDNAGALQIRLDNRPAHVEFLKALGDSLFLAGPLLSDDGETMIGSLVVVDFPDLAAAQAWAAEDPYAKAGLFASSTVKPFKKVLPAA</sequence>
<keyword evidence="4" id="KW-1185">Reference proteome</keyword>
<accession>A0A1N7JI88</accession>
<reference evidence="3 4" key="1">
    <citation type="submission" date="2017-01" db="EMBL/GenBank/DDBJ databases">
        <authorList>
            <person name="Mah S.A."/>
            <person name="Swanson W.J."/>
            <person name="Moy G.W."/>
            <person name="Vacquier V.D."/>
        </authorList>
    </citation>
    <scope>NUCLEOTIDE SEQUENCE [LARGE SCALE GENOMIC DNA]</scope>
    <source>
        <strain evidence="3 4">DSM 11589</strain>
    </source>
</reference>
<dbReference type="OrthoDB" id="2293521at2"/>
<name>A0A1N7JI88_9PROT</name>
<feature type="domain" description="YCII-related" evidence="2">
    <location>
        <begin position="3"/>
        <end position="89"/>
    </location>
</feature>
<dbReference type="Pfam" id="PF03795">
    <property type="entry name" value="YCII"/>
    <property type="match status" value="1"/>
</dbReference>
<dbReference type="Proteomes" id="UP000185678">
    <property type="component" value="Unassembled WGS sequence"/>
</dbReference>
<dbReference type="InterPro" id="IPR011008">
    <property type="entry name" value="Dimeric_a/b-barrel"/>
</dbReference>
<proteinExistence type="inferred from homology"/>
<evidence type="ECO:0000313" key="4">
    <source>
        <dbReference type="Proteomes" id="UP000185678"/>
    </source>
</evidence>
<evidence type="ECO:0000256" key="1">
    <source>
        <dbReference type="ARBA" id="ARBA00007689"/>
    </source>
</evidence>
<evidence type="ECO:0000259" key="2">
    <source>
        <dbReference type="Pfam" id="PF03795"/>
    </source>
</evidence>
<dbReference type="PANTHER" id="PTHR33606">
    <property type="entry name" value="PROTEIN YCII"/>
    <property type="match status" value="1"/>
</dbReference>
<gene>
    <name evidence="3" type="ORF">SAMN05421779_102295</name>
</gene>